<keyword evidence="2" id="KW-0240">DNA-directed RNA polymerase</keyword>
<dbReference type="InterPro" id="IPR050518">
    <property type="entry name" value="Rpo3/RPB3_RNA_Pol_subunit"/>
</dbReference>
<comment type="caution">
    <text evidence="2">The sequence shown here is derived from an EMBL/GenBank/DDBJ whole genome shotgun (WGS) entry which is preliminary data.</text>
</comment>
<dbReference type="EMBL" id="JAEFCI010005537">
    <property type="protein sequence ID" value="KAG5460229.1"/>
    <property type="molecule type" value="Genomic_DNA"/>
</dbReference>
<proteinExistence type="predicted"/>
<dbReference type="SMART" id="SM00662">
    <property type="entry name" value="RPOLD"/>
    <property type="match status" value="1"/>
</dbReference>
<dbReference type="PANTHER" id="PTHR11800:SF2">
    <property type="entry name" value="DNA-DIRECTED RNA POLYMERASE II SUBUNIT RPB3"/>
    <property type="match status" value="1"/>
</dbReference>
<dbReference type="GO" id="GO:0006366">
    <property type="term" value="P:transcription by RNA polymerase II"/>
    <property type="evidence" value="ECO:0007669"/>
    <property type="project" value="TreeGrafter"/>
</dbReference>
<dbReference type="Pfam" id="PF01000">
    <property type="entry name" value="RNA_pol_A_bac"/>
    <property type="match status" value="1"/>
</dbReference>
<feature type="domain" description="DNA-directed RNA polymerase RpoA/D/Rpb3-type" evidence="1">
    <location>
        <begin position="1"/>
        <end position="144"/>
    </location>
</feature>
<dbReference type="PANTHER" id="PTHR11800">
    <property type="entry name" value="DNA-DIRECTED RNA POLYMERASE"/>
    <property type="match status" value="1"/>
</dbReference>
<dbReference type="GO" id="GO:0003899">
    <property type="term" value="F:DNA-directed RNA polymerase activity"/>
    <property type="evidence" value="ECO:0007669"/>
    <property type="project" value="InterPro"/>
</dbReference>
<dbReference type="AlphaFoldDB" id="A0A8H7ZVJ6"/>
<evidence type="ECO:0000313" key="2">
    <source>
        <dbReference type="EMBL" id="KAG5460229.1"/>
    </source>
</evidence>
<keyword evidence="2" id="KW-0804">Transcription</keyword>
<sequence>MIAEVPTVAIDMVDFEENTSVLADEFIAHRLGMIPLDSAAASTLKYTRDCTCVEHCENCSVTITLDAKCTGDNQLQVTSKDLCSDNPRFVPVHGRTLLFRRPWDNDYQTAKRAEAESQVYRKEGNVTRIWFRLILHHAGAGRVS</sequence>
<evidence type="ECO:0000313" key="3">
    <source>
        <dbReference type="Proteomes" id="UP000673691"/>
    </source>
</evidence>
<dbReference type="GO" id="GO:0005665">
    <property type="term" value="C:RNA polymerase II, core complex"/>
    <property type="evidence" value="ECO:0007669"/>
    <property type="project" value="TreeGrafter"/>
</dbReference>
<protein>
    <submittedName>
        <fullName evidence="2">DNA-directed RNA polymerase</fullName>
    </submittedName>
</protein>
<dbReference type="InterPro" id="IPR011262">
    <property type="entry name" value="DNA-dir_RNA_pol_insert"/>
</dbReference>
<evidence type="ECO:0000259" key="1">
    <source>
        <dbReference type="SMART" id="SM00662"/>
    </source>
</evidence>
<dbReference type="InterPro" id="IPR011263">
    <property type="entry name" value="DNA-dir_RNA_pol_RpoA/D/Rpb3"/>
</dbReference>
<dbReference type="Proteomes" id="UP000673691">
    <property type="component" value="Unassembled WGS sequence"/>
</dbReference>
<dbReference type="OrthoDB" id="270173at2759"/>
<dbReference type="GO" id="GO:0046983">
    <property type="term" value="F:protein dimerization activity"/>
    <property type="evidence" value="ECO:0007669"/>
    <property type="project" value="InterPro"/>
</dbReference>
<keyword evidence="3" id="KW-1185">Reference proteome</keyword>
<reference evidence="2 3" key="1">
    <citation type="journal article" name="Sci. Rep.">
        <title>Genome-scale phylogenetic analyses confirm Olpidium as the closest living zoosporic fungus to the non-flagellated, terrestrial fungi.</title>
        <authorList>
            <person name="Chang Y."/>
            <person name="Rochon D."/>
            <person name="Sekimoto S."/>
            <person name="Wang Y."/>
            <person name="Chovatia M."/>
            <person name="Sandor L."/>
            <person name="Salamov A."/>
            <person name="Grigoriev I.V."/>
            <person name="Stajich J.E."/>
            <person name="Spatafora J.W."/>
        </authorList>
    </citation>
    <scope>NUCLEOTIDE SEQUENCE [LARGE SCALE GENOMIC DNA]</scope>
    <source>
        <strain evidence="2">S191</strain>
    </source>
</reference>
<dbReference type="InterPro" id="IPR036643">
    <property type="entry name" value="RNApol_insert_sf"/>
</dbReference>
<dbReference type="Gene3D" id="2.170.120.12">
    <property type="entry name" value="DNA-directed RNA polymerase, insert domain"/>
    <property type="match status" value="1"/>
</dbReference>
<organism evidence="2 3">
    <name type="scientific">Olpidium bornovanus</name>
    <dbReference type="NCBI Taxonomy" id="278681"/>
    <lineage>
        <taxon>Eukaryota</taxon>
        <taxon>Fungi</taxon>
        <taxon>Fungi incertae sedis</taxon>
        <taxon>Olpidiomycota</taxon>
        <taxon>Olpidiomycotina</taxon>
        <taxon>Olpidiomycetes</taxon>
        <taxon>Olpidiales</taxon>
        <taxon>Olpidiaceae</taxon>
        <taxon>Olpidium</taxon>
    </lineage>
</organism>
<accession>A0A8H7ZVJ6</accession>
<dbReference type="SUPFAM" id="SSF56553">
    <property type="entry name" value="Insert subdomain of RNA polymerase alpha subunit"/>
    <property type="match status" value="1"/>
</dbReference>
<name>A0A8H7ZVJ6_9FUNG</name>
<gene>
    <name evidence="2" type="ORF">BJ554DRAFT_7744</name>
</gene>